<dbReference type="AlphaFoldDB" id="A0A2H5FH14"/>
<keyword evidence="3" id="KW-1185">Reference proteome</keyword>
<accession>A0A2H5FH14</accession>
<dbReference type="KEGG" id="lsh:CAB17_01165"/>
<feature type="transmembrane region" description="Helical" evidence="1">
    <location>
        <begin position="14"/>
        <end position="33"/>
    </location>
</feature>
<protein>
    <submittedName>
        <fullName evidence="2">Uncharacterized protein</fullName>
    </submittedName>
</protein>
<evidence type="ECO:0000313" key="3">
    <source>
        <dbReference type="Proteomes" id="UP000234343"/>
    </source>
</evidence>
<organism evidence="2 3">
    <name type="scientific">Legionella sainthelensi</name>
    <dbReference type="NCBI Taxonomy" id="28087"/>
    <lineage>
        <taxon>Bacteria</taxon>
        <taxon>Pseudomonadati</taxon>
        <taxon>Pseudomonadota</taxon>
        <taxon>Gammaproteobacteria</taxon>
        <taxon>Legionellales</taxon>
        <taxon>Legionellaceae</taxon>
        <taxon>Legionella</taxon>
    </lineage>
</organism>
<keyword evidence="1" id="KW-0472">Membrane</keyword>
<keyword evidence="1" id="KW-1133">Transmembrane helix</keyword>
<evidence type="ECO:0000256" key="1">
    <source>
        <dbReference type="SAM" id="Phobius"/>
    </source>
</evidence>
<name>A0A2H5FH14_9GAMM</name>
<gene>
    <name evidence="2" type="ORF">CAB17_01165</name>
</gene>
<dbReference type="Proteomes" id="UP000234343">
    <property type="component" value="Chromosome"/>
</dbReference>
<proteinExistence type="predicted"/>
<evidence type="ECO:0000313" key="2">
    <source>
        <dbReference type="EMBL" id="AUH70813.1"/>
    </source>
</evidence>
<dbReference type="EMBL" id="CP025491">
    <property type="protein sequence ID" value="AUH70813.1"/>
    <property type="molecule type" value="Genomic_DNA"/>
</dbReference>
<sequence length="256" mass="29782">MMEHWLYLKTQQKYFQIFLILNIWYIGGWCPVLRNTSKIKHPGTLDVDILFKESYKSGYLQNVIKSFINTGFMPSAKHPFQLLKPKEINGERIIYNVDILHPNMTEYSDQIGMFVDHLELDVPLNNSEKELKKMMSIVLPNSEILFREGLFDEFSRSGEVFKLVSFLGMFITKMDSCQKQKRERDSFDIYLAFLSDGIDVNKIEAIALGDGRIKESLESFKKHLNNDSDTFDKNVQHFCKSIEDSPANFILNKLNA</sequence>
<keyword evidence="1" id="KW-0812">Transmembrane</keyword>
<reference evidence="2 3" key="1">
    <citation type="submission" date="2017-12" db="EMBL/GenBank/DDBJ databases">
        <title>Legionella sainthelensi LA01-117, whole genome sequence of a clinical isolate from New Zealand.</title>
        <authorList>
            <person name="Cree S.L."/>
            <person name="Slow S."/>
            <person name="Kennedy M.A."/>
            <person name="Murdoch D.R."/>
            <person name="Biggs P.J."/>
            <person name="Anderson T."/>
        </authorList>
    </citation>
    <scope>NUCLEOTIDE SEQUENCE [LARGE SCALE GENOMIC DNA]</scope>
    <source>
        <strain evidence="2 3">LA01-117</strain>
    </source>
</reference>